<name>D5GCA8_TUBMM</name>
<feature type="compositionally biased region" description="Basic and acidic residues" evidence="1">
    <location>
        <begin position="135"/>
        <end position="149"/>
    </location>
</feature>
<evidence type="ECO:0000313" key="5">
    <source>
        <dbReference type="Proteomes" id="UP000006911"/>
    </source>
</evidence>
<dbReference type="eggNOG" id="ENOG502S2Q1">
    <property type="taxonomic scope" value="Eukaryota"/>
</dbReference>
<dbReference type="OMA" id="CKNAANS"/>
<accession>D5GCA8</accession>
<feature type="compositionally biased region" description="Basic and acidic residues" evidence="1">
    <location>
        <begin position="112"/>
        <end position="126"/>
    </location>
</feature>
<dbReference type="RefSeq" id="XP_002837960.1">
    <property type="nucleotide sequence ID" value="XM_002837914.1"/>
</dbReference>
<keyword evidence="5" id="KW-1185">Reference proteome</keyword>
<dbReference type="AlphaFoldDB" id="D5GCA8"/>
<dbReference type="Pfam" id="PF22322">
    <property type="entry name" value="DUF6973"/>
    <property type="match status" value="1"/>
</dbReference>
<dbReference type="HOGENOM" id="CLU_109881_0_0_1"/>
<evidence type="ECO:0000313" key="4">
    <source>
        <dbReference type="EMBL" id="CAZ82151.1"/>
    </source>
</evidence>
<gene>
    <name evidence="4" type="ORF">GSTUM_00000656001</name>
</gene>
<dbReference type="InParanoid" id="D5GCA8"/>
<sequence>MKFLSSLSLLLVAAASTGTSALPTSSTSTSTLVVRGYSASGAETSYCLWPSRWSVCSKVKDHAGEALTAAEQNFPLSSLHNGKGDAFRHCYWNARMTVDMGKGTAKTFADLHEEGGDGPAAEKDMDLSNNASGRRFGEEAKNGGGSDGDKYARALTKCKNAANSGALKVLA</sequence>
<dbReference type="EMBL" id="FN430108">
    <property type="protein sequence ID" value="CAZ82151.1"/>
    <property type="molecule type" value="Genomic_DNA"/>
</dbReference>
<dbReference type="KEGG" id="tml:GSTUM_00000656001"/>
<keyword evidence="2" id="KW-0732">Signal</keyword>
<organism evidence="4 5">
    <name type="scientific">Tuber melanosporum (strain Mel28)</name>
    <name type="common">Perigord black truffle</name>
    <dbReference type="NCBI Taxonomy" id="656061"/>
    <lineage>
        <taxon>Eukaryota</taxon>
        <taxon>Fungi</taxon>
        <taxon>Dikarya</taxon>
        <taxon>Ascomycota</taxon>
        <taxon>Pezizomycotina</taxon>
        <taxon>Pezizomycetes</taxon>
        <taxon>Pezizales</taxon>
        <taxon>Tuberaceae</taxon>
        <taxon>Tuber</taxon>
    </lineage>
</organism>
<reference evidence="4 5" key="1">
    <citation type="journal article" date="2010" name="Nature">
        <title>Perigord black truffle genome uncovers evolutionary origins and mechanisms of symbiosis.</title>
        <authorList>
            <person name="Martin F."/>
            <person name="Kohler A."/>
            <person name="Murat C."/>
            <person name="Balestrini R."/>
            <person name="Coutinho P.M."/>
            <person name="Jaillon O."/>
            <person name="Montanini B."/>
            <person name="Morin E."/>
            <person name="Noel B."/>
            <person name="Percudani R."/>
            <person name="Porcel B."/>
            <person name="Rubini A."/>
            <person name="Amicucci A."/>
            <person name="Amselem J."/>
            <person name="Anthouard V."/>
            <person name="Arcioni S."/>
            <person name="Artiguenave F."/>
            <person name="Aury J.M."/>
            <person name="Ballario P."/>
            <person name="Bolchi A."/>
            <person name="Brenna A."/>
            <person name="Brun A."/>
            <person name="Buee M."/>
            <person name="Cantarel B."/>
            <person name="Chevalier G."/>
            <person name="Couloux A."/>
            <person name="Da Silva C."/>
            <person name="Denoeud F."/>
            <person name="Duplessis S."/>
            <person name="Ghignone S."/>
            <person name="Hilselberger B."/>
            <person name="Iotti M."/>
            <person name="Marcais B."/>
            <person name="Mello A."/>
            <person name="Miranda M."/>
            <person name="Pacioni G."/>
            <person name="Quesneville H."/>
            <person name="Riccioni C."/>
            <person name="Ruotolo R."/>
            <person name="Splivallo R."/>
            <person name="Stocchi V."/>
            <person name="Tisserant E."/>
            <person name="Viscomi A.R."/>
            <person name="Zambonelli A."/>
            <person name="Zampieri E."/>
            <person name="Henrissat B."/>
            <person name="Lebrun M.H."/>
            <person name="Paolocci F."/>
            <person name="Bonfante P."/>
            <person name="Ottonello S."/>
            <person name="Wincker P."/>
        </authorList>
    </citation>
    <scope>NUCLEOTIDE SEQUENCE [LARGE SCALE GENOMIC DNA]</scope>
    <source>
        <strain evidence="4 5">Mel28</strain>
    </source>
</reference>
<dbReference type="Proteomes" id="UP000006911">
    <property type="component" value="Unassembled WGS sequence"/>
</dbReference>
<feature type="chain" id="PRO_5003072649" evidence="2">
    <location>
        <begin position="22"/>
        <end position="171"/>
    </location>
</feature>
<feature type="region of interest" description="Disordered" evidence="1">
    <location>
        <begin position="112"/>
        <end position="149"/>
    </location>
</feature>
<dbReference type="InterPro" id="IPR054246">
    <property type="entry name" value="DUF6973"/>
</dbReference>
<feature type="signal peptide" evidence="2">
    <location>
        <begin position="1"/>
        <end position="21"/>
    </location>
</feature>
<dbReference type="GeneID" id="9184829"/>
<evidence type="ECO:0000256" key="2">
    <source>
        <dbReference type="SAM" id="SignalP"/>
    </source>
</evidence>
<proteinExistence type="predicted"/>
<evidence type="ECO:0000259" key="3">
    <source>
        <dbReference type="Pfam" id="PF22322"/>
    </source>
</evidence>
<protein>
    <submittedName>
        <fullName evidence="4">(Perigord truffle) hypothetical protein</fullName>
    </submittedName>
</protein>
<evidence type="ECO:0000256" key="1">
    <source>
        <dbReference type="SAM" id="MobiDB-lite"/>
    </source>
</evidence>
<feature type="domain" description="DUF6973" evidence="3">
    <location>
        <begin position="56"/>
        <end position="146"/>
    </location>
</feature>